<protein>
    <recommendedName>
        <fullName evidence="1">CBS domain-containing protein</fullName>
    </recommendedName>
</protein>
<proteinExistence type="predicted"/>
<sequence length="140" mass="15862">MRLNKFEEKTVGKILDHIIDKTDITVPNSIKIAEAGKSLDNKYGVLAIKDQNDKVVQVVSKSDITHILSNEITLNTSNLIKDIQTRIHYNPIKVDDNVRKVLDFIIANKIDNLVLVDKDGKYHGIINKNKLKDAIEEMVD</sequence>
<keyword evidence="3" id="KW-1185">Reference proteome</keyword>
<reference evidence="2 3" key="1">
    <citation type="submission" date="2018-02" db="EMBL/GenBank/DDBJ databases">
        <title>Complete genome of Nitrosopumilus oxyclinae HCE1.</title>
        <authorList>
            <person name="Qin W."/>
            <person name="Zheng Y."/>
            <person name="Stahl D.A."/>
        </authorList>
    </citation>
    <scope>NUCLEOTIDE SEQUENCE [LARGE SCALE GENOMIC DNA]</scope>
    <source>
        <strain evidence="2 3">HCE1</strain>
    </source>
</reference>
<dbReference type="RefSeq" id="WP_179362675.1">
    <property type="nucleotide sequence ID" value="NZ_CP026994.1"/>
</dbReference>
<dbReference type="Pfam" id="PF00571">
    <property type="entry name" value="CBS"/>
    <property type="match status" value="1"/>
</dbReference>
<gene>
    <name evidence="2" type="ORF">C5F49_08870</name>
</gene>
<dbReference type="InterPro" id="IPR000644">
    <property type="entry name" value="CBS_dom"/>
</dbReference>
<evidence type="ECO:0000313" key="2">
    <source>
        <dbReference type="EMBL" id="QLH05422.1"/>
    </source>
</evidence>
<evidence type="ECO:0000259" key="1">
    <source>
        <dbReference type="Pfam" id="PF00571"/>
    </source>
</evidence>
<dbReference type="SUPFAM" id="SSF54631">
    <property type="entry name" value="CBS-domain pair"/>
    <property type="match status" value="1"/>
</dbReference>
<dbReference type="KEGG" id="nox:C5F49_08870"/>
<organism evidence="2 3">
    <name type="scientific">Nitrosopumilus oxyclinae</name>
    <dbReference type="NCBI Taxonomy" id="1959104"/>
    <lineage>
        <taxon>Archaea</taxon>
        <taxon>Nitrososphaerota</taxon>
        <taxon>Nitrososphaeria</taxon>
        <taxon>Nitrosopumilales</taxon>
        <taxon>Nitrosopumilaceae</taxon>
        <taxon>Nitrosopumilus</taxon>
    </lineage>
</organism>
<dbReference type="AlphaFoldDB" id="A0A7D5R9R7"/>
<dbReference type="Proteomes" id="UP000509441">
    <property type="component" value="Chromosome"/>
</dbReference>
<dbReference type="Gene3D" id="3.10.580.10">
    <property type="entry name" value="CBS-domain"/>
    <property type="match status" value="1"/>
</dbReference>
<feature type="domain" description="CBS" evidence="1">
    <location>
        <begin position="90"/>
        <end position="136"/>
    </location>
</feature>
<name>A0A7D5R9R7_9ARCH</name>
<dbReference type="GeneID" id="56062109"/>
<accession>A0A7D5R9R7</accession>
<dbReference type="EMBL" id="CP026994">
    <property type="protein sequence ID" value="QLH05422.1"/>
    <property type="molecule type" value="Genomic_DNA"/>
</dbReference>
<evidence type="ECO:0000313" key="3">
    <source>
        <dbReference type="Proteomes" id="UP000509441"/>
    </source>
</evidence>
<dbReference type="InterPro" id="IPR046342">
    <property type="entry name" value="CBS_dom_sf"/>
</dbReference>